<dbReference type="InterPro" id="IPR036116">
    <property type="entry name" value="FN3_sf"/>
</dbReference>
<evidence type="ECO:0000313" key="15">
    <source>
        <dbReference type="Proteomes" id="UP000601223"/>
    </source>
</evidence>
<dbReference type="PANTHER" id="PTHR43289:SF6">
    <property type="entry name" value="SERINE_THREONINE-PROTEIN KINASE NEKL-3"/>
    <property type="match status" value="1"/>
</dbReference>
<dbReference type="SMART" id="SM00060">
    <property type="entry name" value="FN3"/>
    <property type="match status" value="2"/>
</dbReference>
<evidence type="ECO:0000256" key="3">
    <source>
        <dbReference type="ARBA" id="ARBA00022679"/>
    </source>
</evidence>
<dbReference type="InterPro" id="IPR008271">
    <property type="entry name" value="Ser/Thr_kinase_AS"/>
</dbReference>
<evidence type="ECO:0000256" key="1">
    <source>
        <dbReference type="ARBA" id="ARBA00012513"/>
    </source>
</evidence>
<evidence type="ECO:0000256" key="2">
    <source>
        <dbReference type="ARBA" id="ARBA00022527"/>
    </source>
</evidence>
<dbReference type="EMBL" id="BONF01000014">
    <property type="protein sequence ID" value="GIF81480.1"/>
    <property type="molecule type" value="Genomic_DNA"/>
</dbReference>
<dbReference type="AlphaFoldDB" id="A0A8J3JM43"/>
<dbReference type="GO" id="GO:0016798">
    <property type="term" value="F:hydrolase activity, acting on glycosyl bonds"/>
    <property type="evidence" value="ECO:0007669"/>
    <property type="project" value="UniProtKB-KW"/>
</dbReference>
<gene>
    <name evidence="14" type="ORF">Cba03nite_28290</name>
</gene>
<keyword evidence="11" id="KW-1133">Transmembrane helix</keyword>
<evidence type="ECO:0000259" key="12">
    <source>
        <dbReference type="PROSITE" id="PS50011"/>
    </source>
</evidence>
<dbReference type="PROSITE" id="PS50011">
    <property type="entry name" value="PROTEIN_KINASE_DOM"/>
    <property type="match status" value="1"/>
</dbReference>
<dbReference type="InterPro" id="IPR000719">
    <property type="entry name" value="Prot_kinase_dom"/>
</dbReference>
<evidence type="ECO:0000256" key="7">
    <source>
        <dbReference type="ARBA" id="ARBA00023295"/>
    </source>
</evidence>
<dbReference type="InterPro" id="IPR003961">
    <property type="entry name" value="FN3_dom"/>
</dbReference>
<protein>
    <recommendedName>
        <fullName evidence="1">non-specific serine/threonine protein kinase</fullName>
        <ecNumber evidence="1">2.7.11.1</ecNumber>
    </recommendedName>
</protein>
<sequence length="574" mass="59252">MLAQRYRLEQRVGSGGMGEVWRATDQVLGREVAVKCLLGGLPDEPAFVRQFRAEARIMATISHPGVVEVYDFGDDPAVGVYLVMKFIDGESLSQVLARAGRLSAAATMRLVAEAAEALHAAHGKGVTHRDIKPGNLLLRPDGSTLVTDFGIARSADATGHTATGSLAGTAGYIAPERALGQPATPASDVYALGVVAYRCLAGHAPFTGDNMVELALRHVHDAPPPLPADVPPGVRALVERAMAKDPAHRWPSAAALADQARRALTEPVPDLPATAAVPTRRQAVVPMPVSTPERPANRGHRRGRLLGAAVACLIVAGVATAGIILSRPGDPQPHTLSESPGTVPMSPVGDAGVPSPPVRPSATAAASPGTVTAAPSAAATSPKAGAATAPLAAPANLTATPISHDTVRLRWTDRSSAERGFTVIDGVTSRDVGPNTTTYDWTGLAADTHACFKVRAYGASAVSAYHPAAQNSWVCATTLPGAGPAAPSGLTATTPGPDQIRLRWTDNAGDETGFTITNGNTTRNVGANVTGYDWTGLDAGTYMCFKVRAHNAAGVSAYTPSAQSDWVCITTPVT</sequence>
<dbReference type="Proteomes" id="UP000601223">
    <property type="component" value="Unassembled WGS sequence"/>
</dbReference>
<dbReference type="SUPFAM" id="SSF56112">
    <property type="entry name" value="Protein kinase-like (PK-like)"/>
    <property type="match status" value="1"/>
</dbReference>
<dbReference type="InterPro" id="IPR011009">
    <property type="entry name" value="Kinase-like_dom_sf"/>
</dbReference>
<reference evidence="14 15" key="1">
    <citation type="submission" date="2021-01" db="EMBL/GenBank/DDBJ databases">
        <title>Whole genome shotgun sequence of Catellatospora bangladeshensis NBRC 107357.</title>
        <authorList>
            <person name="Komaki H."/>
            <person name="Tamura T."/>
        </authorList>
    </citation>
    <scope>NUCLEOTIDE SEQUENCE [LARGE SCALE GENOMIC DNA]</scope>
    <source>
        <strain evidence="14 15">NBRC 107357</strain>
    </source>
</reference>
<dbReference type="CDD" id="cd00063">
    <property type="entry name" value="FN3"/>
    <property type="match status" value="2"/>
</dbReference>
<keyword evidence="8" id="KW-0119">Carbohydrate metabolism</keyword>
<keyword evidence="2" id="KW-0723">Serine/threonine-protein kinase</keyword>
<dbReference type="FunFam" id="1.10.510.10:FF:000021">
    <property type="entry name" value="Serine/threonine protein kinase"/>
    <property type="match status" value="1"/>
</dbReference>
<keyword evidence="15" id="KW-1185">Reference proteome</keyword>
<dbReference type="Gene3D" id="1.10.510.10">
    <property type="entry name" value="Transferase(Phosphotransferase) domain 1"/>
    <property type="match status" value="1"/>
</dbReference>
<feature type="compositionally biased region" description="Low complexity" evidence="10">
    <location>
        <begin position="360"/>
        <end position="377"/>
    </location>
</feature>
<dbReference type="Pfam" id="PF00069">
    <property type="entry name" value="Pkinase"/>
    <property type="match status" value="1"/>
</dbReference>
<feature type="domain" description="Protein kinase" evidence="12">
    <location>
        <begin position="6"/>
        <end position="264"/>
    </location>
</feature>
<keyword evidence="3" id="KW-0808">Transferase</keyword>
<evidence type="ECO:0000256" key="5">
    <source>
        <dbReference type="ARBA" id="ARBA00022777"/>
    </source>
</evidence>
<dbReference type="SUPFAM" id="SSF49265">
    <property type="entry name" value="Fibronectin type III"/>
    <property type="match status" value="1"/>
</dbReference>
<accession>A0A8J3JM43</accession>
<feature type="domain" description="Fibronectin type-III" evidence="13">
    <location>
        <begin position="486"/>
        <end position="574"/>
    </location>
</feature>
<feature type="binding site" evidence="9">
    <location>
        <position position="35"/>
    </location>
    <ligand>
        <name>ATP</name>
        <dbReference type="ChEBI" id="CHEBI:30616"/>
    </ligand>
</feature>
<evidence type="ECO:0000256" key="10">
    <source>
        <dbReference type="SAM" id="MobiDB-lite"/>
    </source>
</evidence>
<dbReference type="PROSITE" id="PS00108">
    <property type="entry name" value="PROTEIN_KINASE_ST"/>
    <property type="match status" value="1"/>
</dbReference>
<evidence type="ECO:0000256" key="11">
    <source>
        <dbReference type="SAM" id="Phobius"/>
    </source>
</evidence>
<dbReference type="InterPro" id="IPR017441">
    <property type="entry name" value="Protein_kinase_ATP_BS"/>
</dbReference>
<dbReference type="EC" id="2.7.11.1" evidence="1"/>
<keyword evidence="6 9" id="KW-0067">ATP-binding</keyword>
<evidence type="ECO:0000256" key="8">
    <source>
        <dbReference type="ARBA" id="ARBA00023326"/>
    </source>
</evidence>
<organism evidence="14 15">
    <name type="scientific">Catellatospora bangladeshensis</name>
    <dbReference type="NCBI Taxonomy" id="310355"/>
    <lineage>
        <taxon>Bacteria</taxon>
        <taxon>Bacillati</taxon>
        <taxon>Actinomycetota</taxon>
        <taxon>Actinomycetes</taxon>
        <taxon>Micromonosporales</taxon>
        <taxon>Micromonosporaceae</taxon>
        <taxon>Catellatospora</taxon>
    </lineage>
</organism>
<dbReference type="Gene3D" id="2.60.40.10">
    <property type="entry name" value="Immunoglobulins"/>
    <property type="match status" value="2"/>
</dbReference>
<evidence type="ECO:0000256" key="9">
    <source>
        <dbReference type="PROSITE-ProRule" id="PRU10141"/>
    </source>
</evidence>
<feature type="domain" description="Fibronectin type-III" evidence="13">
    <location>
        <begin position="393"/>
        <end position="481"/>
    </location>
</feature>
<name>A0A8J3JM43_9ACTN</name>
<dbReference type="GO" id="GO:0004674">
    <property type="term" value="F:protein serine/threonine kinase activity"/>
    <property type="evidence" value="ECO:0007669"/>
    <property type="project" value="UniProtKB-KW"/>
</dbReference>
<comment type="caution">
    <text evidence="14">The sequence shown here is derived from an EMBL/GenBank/DDBJ whole genome shotgun (WGS) entry which is preliminary data.</text>
</comment>
<dbReference type="GO" id="GO:0000272">
    <property type="term" value="P:polysaccharide catabolic process"/>
    <property type="evidence" value="ECO:0007669"/>
    <property type="project" value="UniProtKB-KW"/>
</dbReference>
<dbReference type="InterPro" id="IPR013783">
    <property type="entry name" value="Ig-like_fold"/>
</dbReference>
<proteinExistence type="predicted"/>
<dbReference type="PROSITE" id="PS50853">
    <property type="entry name" value="FN3"/>
    <property type="match status" value="2"/>
</dbReference>
<keyword evidence="11" id="KW-0472">Membrane</keyword>
<evidence type="ECO:0000259" key="13">
    <source>
        <dbReference type="PROSITE" id="PS50853"/>
    </source>
</evidence>
<dbReference type="PANTHER" id="PTHR43289">
    <property type="entry name" value="MITOGEN-ACTIVATED PROTEIN KINASE KINASE KINASE 20-RELATED"/>
    <property type="match status" value="1"/>
</dbReference>
<keyword evidence="4 9" id="KW-0547">Nucleotide-binding</keyword>
<keyword evidence="7" id="KW-0378">Hydrolase</keyword>
<dbReference type="SMART" id="SM00220">
    <property type="entry name" value="S_TKc"/>
    <property type="match status" value="1"/>
</dbReference>
<dbReference type="CDD" id="cd14014">
    <property type="entry name" value="STKc_PknB_like"/>
    <property type="match status" value="1"/>
</dbReference>
<evidence type="ECO:0000313" key="14">
    <source>
        <dbReference type="EMBL" id="GIF81480.1"/>
    </source>
</evidence>
<feature type="transmembrane region" description="Helical" evidence="11">
    <location>
        <begin position="305"/>
        <end position="325"/>
    </location>
</feature>
<evidence type="ECO:0000256" key="6">
    <source>
        <dbReference type="ARBA" id="ARBA00022840"/>
    </source>
</evidence>
<keyword evidence="7" id="KW-0326">Glycosidase</keyword>
<evidence type="ECO:0000256" key="4">
    <source>
        <dbReference type="ARBA" id="ARBA00022741"/>
    </source>
</evidence>
<dbReference type="Gene3D" id="3.30.200.20">
    <property type="entry name" value="Phosphorylase Kinase, domain 1"/>
    <property type="match status" value="1"/>
</dbReference>
<keyword evidence="5" id="KW-0418">Kinase</keyword>
<feature type="region of interest" description="Disordered" evidence="10">
    <location>
        <begin position="329"/>
        <end position="377"/>
    </location>
</feature>
<keyword evidence="11" id="KW-0812">Transmembrane</keyword>
<keyword evidence="8" id="KW-0624">Polysaccharide degradation</keyword>
<dbReference type="PROSITE" id="PS00107">
    <property type="entry name" value="PROTEIN_KINASE_ATP"/>
    <property type="match status" value="1"/>
</dbReference>
<dbReference type="Pfam" id="PF00041">
    <property type="entry name" value="fn3"/>
    <property type="match status" value="1"/>
</dbReference>
<dbReference type="GO" id="GO:0005524">
    <property type="term" value="F:ATP binding"/>
    <property type="evidence" value="ECO:0007669"/>
    <property type="project" value="UniProtKB-UniRule"/>
</dbReference>